<dbReference type="GO" id="GO:0005737">
    <property type="term" value="C:cytoplasm"/>
    <property type="evidence" value="ECO:0007669"/>
    <property type="project" value="TreeGrafter"/>
</dbReference>
<evidence type="ECO:0000256" key="6">
    <source>
        <dbReference type="ARBA" id="ARBA00023102"/>
    </source>
</evidence>
<keyword evidence="11" id="KW-1185">Reference proteome</keyword>
<dbReference type="PANTHER" id="PTHR21039">
    <property type="entry name" value="HISTIDINOL PHOSPHATASE-RELATED"/>
    <property type="match status" value="1"/>
</dbReference>
<evidence type="ECO:0000256" key="2">
    <source>
        <dbReference type="ARBA" id="ARBA00009152"/>
    </source>
</evidence>
<dbReference type="Proteomes" id="UP000043699">
    <property type="component" value="Unassembled WGS sequence"/>
</dbReference>
<dbReference type="CDD" id="cd12110">
    <property type="entry name" value="PHP_HisPPase_Hisj_like"/>
    <property type="match status" value="1"/>
</dbReference>
<dbReference type="NCBIfam" id="NF005996">
    <property type="entry name" value="PRK08123.1"/>
    <property type="match status" value="1"/>
</dbReference>
<dbReference type="GO" id="GO:0004401">
    <property type="term" value="F:histidinol-phosphatase activity"/>
    <property type="evidence" value="ECO:0007669"/>
    <property type="project" value="UniProtKB-UniRule"/>
</dbReference>
<dbReference type="EMBL" id="CCXS01000001">
    <property type="protein sequence ID" value="CEG23266.1"/>
    <property type="molecule type" value="Genomic_DNA"/>
</dbReference>
<evidence type="ECO:0000313" key="10">
    <source>
        <dbReference type="EMBL" id="CEG23266.1"/>
    </source>
</evidence>
<dbReference type="NCBIfam" id="TIGR01856">
    <property type="entry name" value="hisJ_fam"/>
    <property type="match status" value="1"/>
</dbReference>
<dbReference type="AlphaFoldDB" id="A0A098EPM2"/>
<dbReference type="PANTHER" id="PTHR21039:SF0">
    <property type="entry name" value="HISTIDINOL-PHOSPHATASE"/>
    <property type="match status" value="1"/>
</dbReference>
<dbReference type="InterPro" id="IPR004013">
    <property type="entry name" value="PHP_dom"/>
</dbReference>
<organism evidence="10 11">
    <name type="scientific">Planococcus massiliensis</name>
    <dbReference type="NCBI Taxonomy" id="1499687"/>
    <lineage>
        <taxon>Bacteria</taxon>
        <taxon>Bacillati</taxon>
        <taxon>Bacillota</taxon>
        <taxon>Bacilli</taxon>
        <taxon>Bacillales</taxon>
        <taxon>Caryophanaceae</taxon>
        <taxon>Planococcus</taxon>
    </lineage>
</organism>
<protein>
    <recommendedName>
        <fullName evidence="3 8">Histidinol-phosphatase</fullName>
        <shortName evidence="8">HolPase</shortName>
        <ecNumber evidence="3 8">3.1.3.15</ecNumber>
    </recommendedName>
</protein>
<dbReference type="UniPathway" id="UPA00031">
    <property type="reaction ID" value="UER00013"/>
</dbReference>
<reference evidence="10 11" key="1">
    <citation type="submission" date="2014-09" db="EMBL/GenBank/DDBJ databases">
        <authorList>
            <person name="Urmite Genomes Urmite Genomes"/>
        </authorList>
    </citation>
    <scope>NUCLEOTIDE SEQUENCE [LARGE SCALE GENOMIC DNA]</scope>
    <source>
        <strain evidence="10 11">ES2</strain>
    </source>
</reference>
<name>A0A098EPM2_9BACL</name>
<evidence type="ECO:0000256" key="4">
    <source>
        <dbReference type="ARBA" id="ARBA00022605"/>
    </source>
</evidence>
<evidence type="ECO:0000313" key="11">
    <source>
        <dbReference type="Proteomes" id="UP000043699"/>
    </source>
</evidence>
<comment type="similarity">
    <text evidence="2 8">Belongs to the PHP hydrolase family. HisK subfamily.</text>
</comment>
<dbReference type="SUPFAM" id="SSF89550">
    <property type="entry name" value="PHP domain-like"/>
    <property type="match status" value="1"/>
</dbReference>
<feature type="domain" description="PHP" evidence="9">
    <location>
        <begin position="30"/>
        <end position="239"/>
    </location>
</feature>
<dbReference type="STRING" id="1499687.BN1080_02216"/>
<dbReference type="EC" id="3.1.3.15" evidence="3 8"/>
<dbReference type="Pfam" id="PF02811">
    <property type="entry name" value="PHP"/>
    <property type="match status" value="1"/>
</dbReference>
<keyword evidence="4 8" id="KW-0028">Amino-acid biosynthesis</keyword>
<comment type="pathway">
    <text evidence="1 8">Amino-acid biosynthesis; L-histidine biosynthesis; L-histidine from 5-phospho-alpha-D-ribose 1-diphosphate: step 8/9.</text>
</comment>
<evidence type="ECO:0000256" key="5">
    <source>
        <dbReference type="ARBA" id="ARBA00022801"/>
    </source>
</evidence>
<sequence length="289" mass="32933">MYSILLFVKLEKTDKYFSTRKKAGVLMKRDGHIHTPFCPHGTQDSLDSYIEKAIKSGFTDISFTEHAPLPSSFVDPTPEQDSGMRLEEMPPYIDAIQQAKDAYKNDIRIRLGLEIDYIRGYEKETQAFLDEYGPVLDDSILSVHFLESAGQFYCMDFSKEVFMELSRKMGSVEAVYSQYYDAVESSILAELGAFKPKRIGHPTLVHKFQLAHGEQIDDSLRIKALFNRIKEAGMEIDMNGAGFSKPDCLEPYPPFPYIDYAKSLFIPLVFGSDAHSANGLHKHYEKFYT</sequence>
<keyword evidence="6 8" id="KW-0368">Histidine biosynthesis</keyword>
<dbReference type="InterPro" id="IPR010140">
    <property type="entry name" value="Histidinol_P_phosphatase_HisJ"/>
</dbReference>
<evidence type="ECO:0000256" key="7">
    <source>
        <dbReference type="ARBA" id="ARBA00049158"/>
    </source>
</evidence>
<evidence type="ECO:0000256" key="8">
    <source>
        <dbReference type="RuleBase" id="RU366003"/>
    </source>
</evidence>
<dbReference type="InterPro" id="IPR016195">
    <property type="entry name" value="Pol/histidinol_Pase-like"/>
</dbReference>
<proteinExistence type="inferred from homology"/>
<evidence type="ECO:0000256" key="1">
    <source>
        <dbReference type="ARBA" id="ARBA00004970"/>
    </source>
</evidence>
<keyword evidence="5 8" id="KW-0378">Hydrolase</keyword>
<accession>A0A098EPM2</accession>
<dbReference type="GO" id="GO:0000105">
    <property type="term" value="P:L-histidine biosynthetic process"/>
    <property type="evidence" value="ECO:0007669"/>
    <property type="project" value="UniProtKB-UniRule"/>
</dbReference>
<evidence type="ECO:0000259" key="9">
    <source>
        <dbReference type="Pfam" id="PF02811"/>
    </source>
</evidence>
<evidence type="ECO:0000256" key="3">
    <source>
        <dbReference type="ARBA" id="ARBA00013085"/>
    </source>
</evidence>
<gene>
    <name evidence="10" type="primary">hisK</name>
    <name evidence="10" type="ORF">BN1080_02216</name>
</gene>
<dbReference type="Gene3D" id="3.20.20.140">
    <property type="entry name" value="Metal-dependent hydrolases"/>
    <property type="match status" value="1"/>
</dbReference>
<comment type="catalytic activity">
    <reaction evidence="7 8">
        <text>L-histidinol phosphate + H2O = L-histidinol + phosphate</text>
        <dbReference type="Rhea" id="RHEA:14465"/>
        <dbReference type="ChEBI" id="CHEBI:15377"/>
        <dbReference type="ChEBI" id="CHEBI:43474"/>
        <dbReference type="ChEBI" id="CHEBI:57699"/>
        <dbReference type="ChEBI" id="CHEBI:57980"/>
        <dbReference type="EC" id="3.1.3.15"/>
    </reaction>
</comment>